<dbReference type="Proteomes" id="UP001642540">
    <property type="component" value="Unassembled WGS sequence"/>
</dbReference>
<name>A0ABP1RNM7_9HEXA</name>
<reference evidence="1 2" key="1">
    <citation type="submission" date="2024-08" db="EMBL/GenBank/DDBJ databases">
        <authorList>
            <person name="Cucini C."/>
            <person name="Frati F."/>
        </authorList>
    </citation>
    <scope>NUCLEOTIDE SEQUENCE [LARGE SCALE GENOMIC DNA]</scope>
</reference>
<gene>
    <name evidence="1" type="ORF">ODALV1_LOCUS24339</name>
</gene>
<protein>
    <submittedName>
        <fullName evidence="1">Uncharacterized protein</fullName>
    </submittedName>
</protein>
<organism evidence="1 2">
    <name type="scientific">Orchesella dallaii</name>
    <dbReference type="NCBI Taxonomy" id="48710"/>
    <lineage>
        <taxon>Eukaryota</taxon>
        <taxon>Metazoa</taxon>
        <taxon>Ecdysozoa</taxon>
        <taxon>Arthropoda</taxon>
        <taxon>Hexapoda</taxon>
        <taxon>Collembola</taxon>
        <taxon>Entomobryomorpha</taxon>
        <taxon>Entomobryoidea</taxon>
        <taxon>Orchesellidae</taxon>
        <taxon>Orchesellinae</taxon>
        <taxon>Orchesella</taxon>
    </lineage>
</organism>
<dbReference type="EMBL" id="CAXLJM020000090">
    <property type="protein sequence ID" value="CAL8131820.1"/>
    <property type="molecule type" value="Genomic_DNA"/>
</dbReference>
<evidence type="ECO:0000313" key="1">
    <source>
        <dbReference type="EMBL" id="CAL8131820.1"/>
    </source>
</evidence>
<proteinExistence type="predicted"/>
<comment type="caution">
    <text evidence="1">The sequence shown here is derived from an EMBL/GenBank/DDBJ whole genome shotgun (WGS) entry which is preliminary data.</text>
</comment>
<evidence type="ECO:0000313" key="2">
    <source>
        <dbReference type="Proteomes" id="UP001642540"/>
    </source>
</evidence>
<sequence length="182" mass="20551">MENGIISKGEGVKDRIQSPCYLPLLNLEQNSMEKLRPHLTRRLKMDQPITEIQILVRIQNRTQHFAQWRFIPNHRPAWVQLQGNVWVVKARSPLHTGAAGCFITTALASQPRLVPNNKGSEFAIANGQKLSSAGTVTMTLSALPPRKYTTKVKACVMSKYCLPTFLDFILQLKIGRIFDNLI</sequence>
<accession>A0ABP1RNM7</accession>
<keyword evidence="2" id="KW-1185">Reference proteome</keyword>